<dbReference type="GO" id="GO:0032259">
    <property type="term" value="P:methylation"/>
    <property type="evidence" value="ECO:0007669"/>
    <property type="project" value="UniProtKB-KW"/>
</dbReference>
<dbReference type="OrthoDB" id="7348755at2"/>
<dbReference type="Pfam" id="PF13489">
    <property type="entry name" value="Methyltransf_23"/>
    <property type="match status" value="1"/>
</dbReference>
<evidence type="ECO:0000256" key="3">
    <source>
        <dbReference type="ARBA" id="ARBA00022691"/>
    </source>
</evidence>
<accession>A0A2T3JD56</accession>
<dbReference type="InterPro" id="IPR029063">
    <property type="entry name" value="SAM-dependent_MTases_sf"/>
</dbReference>
<organism evidence="5 6">
    <name type="scientific">Photobacterium frigidiphilum</name>
    <dbReference type="NCBI Taxonomy" id="264736"/>
    <lineage>
        <taxon>Bacteria</taxon>
        <taxon>Pseudomonadati</taxon>
        <taxon>Pseudomonadota</taxon>
        <taxon>Gammaproteobacteria</taxon>
        <taxon>Vibrionales</taxon>
        <taxon>Vibrionaceae</taxon>
        <taxon>Photobacterium</taxon>
    </lineage>
</organism>
<proteinExistence type="predicted"/>
<dbReference type="Gene3D" id="1.10.30.50">
    <property type="match status" value="1"/>
</dbReference>
<sequence length="570" mass="65107">MSATTSFYDQNTTMLCEQYNSLAFETVHQSWKAFWPHKGDRVLDVGAGSGRDTKWMAEQGCEIIALEPCDSFRQVGSAYTGAAVTWLDDALPALSKTENLGMRFDLILVSAVWMHLAPSHRERAFRKLSNLLASNGRLVITLRHGEFKDSRQNYGVSVEELEQFAKNSALLVRHISSSDDSLNRDDVHWQTVVMSLPDDGSGDLKRVRHIIVNDNKVATYKLALLRTLLRVADAHAGAVIDRSDGKITISAGLVALYWIRQFKRLIDINIDGVEGIQQSANSSKGLGFVKDDGWNQLKHLAADDLTIGAMFLGKEAKALQKTFTHTLTTIKSGPVTFIYQGDKNNRLFEIIPPTVKRKSLDSLVIDGDFLSSFGSFVLDESLWECFRLYNSWIEPLVVNQWILEMQRFELNRRRNITLQTYHDCLVWIDKDHDTRDIRKRVEQLRQQSVDIHSVWSGRKLKDEYHVDHCLPFAYWPNNDKWNLLPTTASENLKKSDKLPTAYRLQASKNRILDWWNLAWGQEESLQTRFFSEAALTLPNIPPQCQDFELVFEAMGLQVRGVKSRLLVSEW</sequence>
<dbReference type="RefSeq" id="WP_107243907.1">
    <property type="nucleotide sequence ID" value="NZ_PYMJ01000019.1"/>
</dbReference>
<name>A0A2T3JD56_9GAMM</name>
<keyword evidence="6" id="KW-1185">Reference proteome</keyword>
<dbReference type="AlphaFoldDB" id="A0A2T3JD56"/>
<dbReference type="CDD" id="cd02440">
    <property type="entry name" value="AdoMet_MTases"/>
    <property type="match status" value="1"/>
</dbReference>
<evidence type="ECO:0000256" key="1">
    <source>
        <dbReference type="ARBA" id="ARBA00022603"/>
    </source>
</evidence>
<dbReference type="CDD" id="cd00085">
    <property type="entry name" value="HNHc"/>
    <property type="match status" value="1"/>
</dbReference>
<dbReference type="SUPFAM" id="SSF53335">
    <property type="entry name" value="S-adenosyl-L-methionine-dependent methyltransferases"/>
    <property type="match status" value="1"/>
</dbReference>
<dbReference type="Proteomes" id="UP000240987">
    <property type="component" value="Unassembled WGS sequence"/>
</dbReference>
<dbReference type="Pfam" id="PF13395">
    <property type="entry name" value="HNH_4"/>
    <property type="match status" value="1"/>
</dbReference>
<gene>
    <name evidence="5" type="ORF">C9J12_17610</name>
</gene>
<dbReference type="InterPro" id="IPR003615">
    <property type="entry name" value="HNH_nuc"/>
</dbReference>
<keyword evidence="3" id="KW-0949">S-adenosyl-L-methionine</keyword>
<dbReference type="PANTHER" id="PTHR43464">
    <property type="entry name" value="METHYLTRANSFERASE"/>
    <property type="match status" value="1"/>
</dbReference>
<dbReference type="Gene3D" id="3.40.50.150">
    <property type="entry name" value="Vaccinia Virus protein VP39"/>
    <property type="match status" value="1"/>
</dbReference>
<keyword evidence="1 5" id="KW-0489">Methyltransferase</keyword>
<feature type="domain" description="HNH nuclease" evidence="4">
    <location>
        <begin position="460"/>
        <end position="499"/>
    </location>
</feature>
<comment type="caution">
    <text evidence="5">The sequence shown here is derived from an EMBL/GenBank/DDBJ whole genome shotgun (WGS) entry which is preliminary data.</text>
</comment>
<evidence type="ECO:0000313" key="5">
    <source>
        <dbReference type="EMBL" id="PSU46783.1"/>
    </source>
</evidence>
<evidence type="ECO:0000259" key="4">
    <source>
        <dbReference type="Pfam" id="PF13395"/>
    </source>
</evidence>
<reference evidence="5 6" key="1">
    <citation type="submission" date="2018-01" db="EMBL/GenBank/DDBJ databases">
        <title>Whole genome sequencing of Histamine producing bacteria.</title>
        <authorList>
            <person name="Butler K."/>
        </authorList>
    </citation>
    <scope>NUCLEOTIDE SEQUENCE [LARGE SCALE GENOMIC DNA]</scope>
    <source>
        <strain evidence="5 6">JCM 12947</strain>
    </source>
</reference>
<keyword evidence="2 5" id="KW-0808">Transferase</keyword>
<evidence type="ECO:0000256" key="2">
    <source>
        <dbReference type="ARBA" id="ARBA00022679"/>
    </source>
</evidence>
<dbReference type="EMBL" id="PYMJ01000019">
    <property type="protein sequence ID" value="PSU46783.1"/>
    <property type="molecule type" value="Genomic_DNA"/>
</dbReference>
<evidence type="ECO:0000313" key="6">
    <source>
        <dbReference type="Proteomes" id="UP000240987"/>
    </source>
</evidence>
<dbReference type="GO" id="GO:0008168">
    <property type="term" value="F:methyltransferase activity"/>
    <property type="evidence" value="ECO:0007669"/>
    <property type="project" value="UniProtKB-KW"/>
</dbReference>
<dbReference type="PANTHER" id="PTHR43464:SF19">
    <property type="entry name" value="UBIQUINONE BIOSYNTHESIS O-METHYLTRANSFERASE, MITOCHONDRIAL"/>
    <property type="match status" value="1"/>
</dbReference>
<protein>
    <submittedName>
        <fullName evidence="5">SAM-dependent methyltransferase</fullName>
    </submittedName>
</protein>